<proteinExistence type="predicted"/>
<feature type="transmembrane region" description="Helical" evidence="1">
    <location>
        <begin position="84"/>
        <end position="103"/>
    </location>
</feature>
<gene>
    <name evidence="2" type="ORF">NPIL_703471</name>
</gene>
<evidence type="ECO:0000313" key="3">
    <source>
        <dbReference type="Proteomes" id="UP000887013"/>
    </source>
</evidence>
<evidence type="ECO:0000313" key="2">
    <source>
        <dbReference type="EMBL" id="GFS79544.1"/>
    </source>
</evidence>
<feature type="transmembrane region" description="Helical" evidence="1">
    <location>
        <begin position="133"/>
        <end position="153"/>
    </location>
</feature>
<evidence type="ECO:0000256" key="1">
    <source>
        <dbReference type="SAM" id="Phobius"/>
    </source>
</evidence>
<feature type="transmembrane region" description="Helical" evidence="1">
    <location>
        <begin position="335"/>
        <end position="356"/>
    </location>
</feature>
<keyword evidence="3" id="KW-1185">Reference proteome</keyword>
<dbReference type="Proteomes" id="UP000887013">
    <property type="component" value="Unassembled WGS sequence"/>
</dbReference>
<name>A0A8X6T681_NEPPI</name>
<accession>A0A8X6T681</accession>
<organism evidence="2 3">
    <name type="scientific">Nephila pilipes</name>
    <name type="common">Giant wood spider</name>
    <name type="synonym">Nephila maculata</name>
    <dbReference type="NCBI Taxonomy" id="299642"/>
    <lineage>
        <taxon>Eukaryota</taxon>
        <taxon>Metazoa</taxon>
        <taxon>Ecdysozoa</taxon>
        <taxon>Arthropoda</taxon>
        <taxon>Chelicerata</taxon>
        <taxon>Arachnida</taxon>
        <taxon>Araneae</taxon>
        <taxon>Araneomorphae</taxon>
        <taxon>Entelegynae</taxon>
        <taxon>Araneoidea</taxon>
        <taxon>Nephilidae</taxon>
        <taxon>Nephila</taxon>
    </lineage>
</organism>
<dbReference type="EMBL" id="BMAW01097434">
    <property type="protein sequence ID" value="GFS79544.1"/>
    <property type="molecule type" value="Genomic_DNA"/>
</dbReference>
<keyword evidence="1" id="KW-1133">Transmembrane helix</keyword>
<reference evidence="2" key="1">
    <citation type="submission" date="2020-08" db="EMBL/GenBank/DDBJ databases">
        <title>Multicomponent nature underlies the extraordinary mechanical properties of spider dragline silk.</title>
        <authorList>
            <person name="Kono N."/>
            <person name="Nakamura H."/>
            <person name="Mori M."/>
            <person name="Yoshida Y."/>
            <person name="Ohtoshi R."/>
            <person name="Malay A.D."/>
            <person name="Moran D.A.P."/>
            <person name="Tomita M."/>
            <person name="Numata K."/>
            <person name="Arakawa K."/>
        </authorList>
    </citation>
    <scope>NUCLEOTIDE SEQUENCE</scope>
</reference>
<keyword evidence="1" id="KW-0472">Membrane</keyword>
<protein>
    <submittedName>
        <fullName evidence="2">Uncharacterized protein</fullName>
    </submittedName>
</protein>
<keyword evidence="1" id="KW-0812">Transmembrane</keyword>
<dbReference type="AlphaFoldDB" id="A0A8X6T681"/>
<feature type="transmembrane region" description="Helical" evidence="1">
    <location>
        <begin position="214"/>
        <end position="233"/>
    </location>
</feature>
<sequence length="363" mass="40915">MIVQAVLPFLSSSVMSLDRILQLTDGIKDLSGVILLSRTNPQHSDKIDQLQFLVRCAPCLGWLGSPRSGLLKTRFNVGWTRSRYMVPTSWFVCVLLFMHLSFITTRVRCALPFGSALPVHGSHFAGSRSIRRLFPIITVGFPAFPHFTCNTPFGSPFIYFTHIWFAPVTVYPTLPLVPVFLPLSWVTWFTAFAPFIPGSASTWHQHQPGRGTAWVYHAVVYTHFANILGSLVVAARWVQHLPPRFCLHTSPGFYTQVTTFSSHTVLTVAFIPFHLNTLLPPGLPQHPFIAGSHAWFHCHSSSWLVLVRFPGLLLFPWLHPPPLLFLPWVHAIPIYPVRFLVGSAFGSLCLLLLYHFPHFHVPA</sequence>
<comment type="caution">
    <text evidence="2">The sequence shown here is derived from an EMBL/GenBank/DDBJ whole genome shotgun (WGS) entry which is preliminary data.</text>
</comment>
<feature type="transmembrane region" description="Helical" evidence="1">
    <location>
        <begin position="173"/>
        <end position="193"/>
    </location>
</feature>